<evidence type="ECO:0000313" key="2">
    <source>
        <dbReference type="Proteomes" id="UP000283087"/>
    </source>
</evidence>
<dbReference type="OrthoDB" id="9852165at2"/>
<dbReference type="RefSeq" id="WP_126159986.1">
    <property type="nucleotide sequence ID" value="NZ_RQXW01000024.1"/>
</dbReference>
<protein>
    <submittedName>
        <fullName evidence="1">Uncharacterized protein</fullName>
    </submittedName>
</protein>
<gene>
    <name evidence="1" type="ORF">EH243_17670</name>
</gene>
<sequence>MDVIQSFNWKGVGFKEEYLSEIEFIYDEENNFYVYDSAWMSSVMSKDEIESYLTSETKYLNTASAFLCYGRGVVLNQDLIKNSEEIVRESFPSSTAFLDSAKIIFHELFYKKFSNGLFLECDAYHVGQLSPFIKNLDDEHAEVIILMTDSAFKKYGVIKDGRELVTPDLREHMCTIPKSQFLKDNSKTETVGI</sequence>
<evidence type="ECO:0000313" key="1">
    <source>
        <dbReference type="EMBL" id="RTE64397.1"/>
    </source>
</evidence>
<dbReference type="AlphaFoldDB" id="A0A430KLP1"/>
<organism evidence="1 2">
    <name type="scientific">Amphritea opalescens</name>
    <dbReference type="NCBI Taxonomy" id="2490544"/>
    <lineage>
        <taxon>Bacteria</taxon>
        <taxon>Pseudomonadati</taxon>
        <taxon>Pseudomonadota</taxon>
        <taxon>Gammaproteobacteria</taxon>
        <taxon>Oceanospirillales</taxon>
        <taxon>Oceanospirillaceae</taxon>
        <taxon>Amphritea</taxon>
    </lineage>
</organism>
<comment type="caution">
    <text evidence="1">The sequence shown here is derived from an EMBL/GenBank/DDBJ whole genome shotgun (WGS) entry which is preliminary data.</text>
</comment>
<name>A0A430KLP1_9GAMM</name>
<accession>A0A430KLP1</accession>
<proteinExistence type="predicted"/>
<keyword evidence="2" id="KW-1185">Reference proteome</keyword>
<reference evidence="1 2" key="1">
    <citation type="submission" date="2018-11" db="EMBL/GenBank/DDBJ databases">
        <title>The draft genome sequence of Amphritea opalescens ANRC-JH13T.</title>
        <authorList>
            <person name="Fang Z."/>
            <person name="Zhang Y."/>
            <person name="Han X."/>
        </authorList>
    </citation>
    <scope>NUCLEOTIDE SEQUENCE [LARGE SCALE GENOMIC DNA]</scope>
    <source>
        <strain evidence="1 2">ANRC-JH13</strain>
    </source>
</reference>
<dbReference type="Proteomes" id="UP000283087">
    <property type="component" value="Unassembled WGS sequence"/>
</dbReference>
<dbReference type="EMBL" id="RQXW01000024">
    <property type="protein sequence ID" value="RTE64397.1"/>
    <property type="molecule type" value="Genomic_DNA"/>
</dbReference>